<dbReference type="PANTHER" id="PTHR12558">
    <property type="entry name" value="CELL DIVISION CYCLE 16,23,27"/>
    <property type="match status" value="1"/>
</dbReference>
<feature type="repeat" description="TPR" evidence="1">
    <location>
        <begin position="148"/>
        <end position="181"/>
    </location>
</feature>
<reference evidence="2" key="2">
    <citation type="submission" date="2020-09" db="EMBL/GenBank/DDBJ databases">
        <authorList>
            <person name="Sun Q."/>
            <person name="Zhou Y."/>
        </authorList>
    </citation>
    <scope>NUCLEOTIDE SEQUENCE</scope>
    <source>
        <strain evidence="2">CGMCC 1.15254</strain>
    </source>
</reference>
<dbReference type="EMBL" id="BMHV01000009">
    <property type="protein sequence ID" value="GGF62769.1"/>
    <property type="molecule type" value="Genomic_DNA"/>
</dbReference>
<evidence type="ECO:0008006" key="4">
    <source>
        <dbReference type="Google" id="ProtNLM"/>
    </source>
</evidence>
<dbReference type="RefSeq" id="WP_188663622.1">
    <property type="nucleotide sequence ID" value="NZ_BMHV01000009.1"/>
</dbReference>
<dbReference type="Pfam" id="PF01075">
    <property type="entry name" value="Glyco_transf_9"/>
    <property type="match status" value="1"/>
</dbReference>
<dbReference type="PROSITE" id="PS50005">
    <property type="entry name" value="TPR"/>
    <property type="match status" value="1"/>
</dbReference>
<dbReference type="InterPro" id="IPR011990">
    <property type="entry name" value="TPR-like_helical_dom_sf"/>
</dbReference>
<dbReference type="Gene3D" id="1.25.40.10">
    <property type="entry name" value="Tetratricopeptide repeat domain"/>
    <property type="match status" value="1"/>
</dbReference>
<proteinExistence type="predicted"/>
<accession>A0A917BZL9</accession>
<dbReference type="SUPFAM" id="SSF81901">
    <property type="entry name" value="HCP-like"/>
    <property type="match status" value="1"/>
</dbReference>
<keyword evidence="3" id="KW-1185">Reference proteome</keyword>
<keyword evidence="1" id="KW-0802">TPR repeat</keyword>
<comment type="caution">
    <text evidence="2">The sequence shown here is derived from an EMBL/GenBank/DDBJ whole genome shotgun (WGS) entry which is preliminary data.</text>
</comment>
<evidence type="ECO:0000313" key="2">
    <source>
        <dbReference type="EMBL" id="GGF62769.1"/>
    </source>
</evidence>
<dbReference type="SUPFAM" id="SSF53756">
    <property type="entry name" value="UDP-Glycosyltransferase/glycogen phosphorylase"/>
    <property type="match status" value="1"/>
</dbReference>
<dbReference type="GO" id="GO:0016757">
    <property type="term" value="F:glycosyltransferase activity"/>
    <property type="evidence" value="ECO:0007669"/>
    <property type="project" value="InterPro"/>
</dbReference>
<evidence type="ECO:0000256" key="1">
    <source>
        <dbReference type="PROSITE-ProRule" id="PRU00339"/>
    </source>
</evidence>
<dbReference type="Gene3D" id="3.40.50.2000">
    <property type="entry name" value="Glycogen Phosphorylase B"/>
    <property type="match status" value="1"/>
</dbReference>
<name>A0A917BZL9_9PROT</name>
<dbReference type="InterPro" id="IPR002201">
    <property type="entry name" value="Glyco_trans_9"/>
</dbReference>
<reference evidence="2" key="1">
    <citation type="journal article" date="2014" name="Int. J. Syst. Evol. Microbiol.">
        <title>Complete genome sequence of Corynebacterium casei LMG S-19264T (=DSM 44701T), isolated from a smear-ripened cheese.</title>
        <authorList>
            <consortium name="US DOE Joint Genome Institute (JGI-PGF)"/>
            <person name="Walter F."/>
            <person name="Albersmeier A."/>
            <person name="Kalinowski J."/>
            <person name="Ruckert C."/>
        </authorList>
    </citation>
    <scope>NUCLEOTIDE SEQUENCE</scope>
    <source>
        <strain evidence="2">CGMCC 1.15254</strain>
    </source>
</reference>
<dbReference type="AlphaFoldDB" id="A0A917BZL9"/>
<dbReference type="PANTHER" id="PTHR12558:SF13">
    <property type="entry name" value="CELL DIVISION CYCLE PROTEIN 27 HOMOLOG"/>
    <property type="match status" value="1"/>
</dbReference>
<dbReference type="SMART" id="SM00028">
    <property type="entry name" value="TPR"/>
    <property type="match status" value="2"/>
</dbReference>
<sequence length="518" mass="58723">MKSAKLALMKKELTLSEAIAYVLSCLSRGQVQDARNLLMKLPQDNVHVLLAHARLTYVEGDNQRAFEMTNRLLSAGNETCETMAFMCYLLAKTGETAQVRPFLARLEDKTSASPQYWGDLAVVFYMGKNYVAALQCAQRSLKDDPERVEIWRVLGAAQRDSGNPRAAISSYFRALSLDPMHGESYLHLHVFFEEIGEFDKAAHFLNLAKAYGVNNQQLALRDAHVLLKQGRLKEGFQKYRVRYDGVKISNSSPESRVPVWNGEEITDKDILVYCEQGAGDVIQFSRFLIELAARGAKVTFLCRKSLCRLIAQSIPQITVCETVENPNAFDYQSYLMDLAIFMDISVQRMPHREGYLRAPYDGFQGLQTNEKPKIGFAWHGGAAHLRDHLRSIDLGQFADLFTLAHLDWVSLQVDANAPLPKGDHLIDVTDRLQDFGDTAALIAKLDLVISVDTAVAHLAAAMGKPVWLLLDQCADWRWQEETTHSYWYDSIRLFRQQEFGNWQQVLKTVQTTLREEYS</sequence>
<dbReference type="Proteomes" id="UP000632498">
    <property type="component" value="Unassembled WGS sequence"/>
</dbReference>
<organism evidence="2 3">
    <name type="scientific">Terasakiella brassicae</name>
    <dbReference type="NCBI Taxonomy" id="1634917"/>
    <lineage>
        <taxon>Bacteria</taxon>
        <taxon>Pseudomonadati</taxon>
        <taxon>Pseudomonadota</taxon>
        <taxon>Alphaproteobacteria</taxon>
        <taxon>Rhodospirillales</taxon>
        <taxon>Terasakiellaceae</taxon>
        <taxon>Terasakiella</taxon>
    </lineage>
</organism>
<evidence type="ECO:0000313" key="3">
    <source>
        <dbReference type="Proteomes" id="UP000632498"/>
    </source>
</evidence>
<protein>
    <recommendedName>
        <fullName evidence="4">Glycosyltransferase</fullName>
    </recommendedName>
</protein>
<dbReference type="InterPro" id="IPR019734">
    <property type="entry name" value="TPR_rpt"/>
</dbReference>
<gene>
    <name evidence="2" type="ORF">GCM10011332_15830</name>
</gene>